<protein>
    <submittedName>
        <fullName evidence="1">Uncharacterized protein</fullName>
    </submittedName>
</protein>
<proteinExistence type="predicted"/>
<organism evidence="1 2">
    <name type="scientific">Nelumbo nucifera</name>
    <name type="common">Sacred lotus</name>
    <dbReference type="NCBI Taxonomy" id="4432"/>
    <lineage>
        <taxon>Eukaryota</taxon>
        <taxon>Viridiplantae</taxon>
        <taxon>Streptophyta</taxon>
        <taxon>Embryophyta</taxon>
        <taxon>Tracheophyta</taxon>
        <taxon>Spermatophyta</taxon>
        <taxon>Magnoliopsida</taxon>
        <taxon>Proteales</taxon>
        <taxon>Nelumbonaceae</taxon>
        <taxon>Nelumbo</taxon>
    </lineage>
</organism>
<sequence>MAMVTMCIVTSSKVVEERKCFKCCLVGCFVEEVGHCNRAASHTPDLKNLTLYF</sequence>
<accession>A0A822XYF4</accession>
<name>A0A822XYF4_NELNU</name>
<dbReference type="Proteomes" id="UP000607653">
    <property type="component" value="Unassembled WGS sequence"/>
</dbReference>
<evidence type="ECO:0000313" key="2">
    <source>
        <dbReference type="Proteomes" id="UP000607653"/>
    </source>
</evidence>
<reference evidence="1 2" key="1">
    <citation type="journal article" date="2020" name="Mol. Biol. Evol.">
        <title>Distinct Expression and Methylation Patterns for Genes with Different Fates following a Single Whole-Genome Duplication in Flowering Plants.</title>
        <authorList>
            <person name="Shi T."/>
            <person name="Rahmani R.S."/>
            <person name="Gugger P.F."/>
            <person name="Wang M."/>
            <person name="Li H."/>
            <person name="Zhang Y."/>
            <person name="Li Z."/>
            <person name="Wang Q."/>
            <person name="Van de Peer Y."/>
            <person name="Marchal K."/>
            <person name="Chen J."/>
        </authorList>
    </citation>
    <scope>NUCLEOTIDE SEQUENCE [LARGE SCALE GENOMIC DNA]</scope>
    <source>
        <tissue evidence="1">Leaf</tissue>
    </source>
</reference>
<evidence type="ECO:0000313" key="1">
    <source>
        <dbReference type="EMBL" id="DAD24026.1"/>
    </source>
</evidence>
<dbReference type="AlphaFoldDB" id="A0A822XYF4"/>
<keyword evidence="2" id="KW-1185">Reference proteome</keyword>
<dbReference type="EMBL" id="DUZY01000001">
    <property type="protein sequence ID" value="DAD24026.1"/>
    <property type="molecule type" value="Genomic_DNA"/>
</dbReference>
<comment type="caution">
    <text evidence="1">The sequence shown here is derived from an EMBL/GenBank/DDBJ whole genome shotgun (WGS) entry which is preliminary data.</text>
</comment>
<gene>
    <name evidence="1" type="ORF">HUJ06_025489</name>
</gene>